<reference evidence="19" key="2">
    <citation type="submission" date="2014-02" db="EMBL/GenBank/DDBJ databases">
        <authorList>
            <person name="Haines A.S."/>
            <person name="Stephens E."/>
            <person name="Hothersall J."/>
            <person name="Thomas C.M."/>
        </authorList>
    </citation>
    <scope>NUCLEOTIDE SEQUENCE</scope>
    <source>
        <strain evidence="19">NCIMB 10586</strain>
    </source>
</reference>
<feature type="region of interest" description="N-terminal hotdog fold" evidence="14">
    <location>
        <begin position="2448"/>
        <end position="2573"/>
    </location>
</feature>
<dbReference type="PANTHER" id="PTHR43775">
    <property type="entry name" value="FATTY ACID SYNTHASE"/>
    <property type="match status" value="1"/>
</dbReference>
<evidence type="ECO:0000256" key="6">
    <source>
        <dbReference type="ARBA" id="ARBA00022450"/>
    </source>
</evidence>
<evidence type="ECO:0000256" key="10">
    <source>
        <dbReference type="ARBA" id="ARBA00022737"/>
    </source>
</evidence>
<dbReference type="Gene3D" id="1.10.1240.100">
    <property type="match status" value="4"/>
</dbReference>
<evidence type="ECO:0000259" key="16">
    <source>
        <dbReference type="PROSITE" id="PS50075"/>
    </source>
</evidence>
<dbReference type="SMART" id="SM01294">
    <property type="entry name" value="PKS_PP_betabranch"/>
    <property type="match status" value="2"/>
</dbReference>
<keyword evidence="9" id="KW-0808">Transferase</keyword>
<dbReference type="InterPro" id="IPR054514">
    <property type="entry name" value="RhiE-like_linker"/>
</dbReference>
<evidence type="ECO:0000256" key="14">
    <source>
        <dbReference type="PROSITE-ProRule" id="PRU01363"/>
    </source>
</evidence>
<feature type="domain" description="Ketosynthase family 3 (KS3)" evidence="17">
    <location>
        <begin position="1875"/>
        <end position="2289"/>
    </location>
</feature>
<evidence type="ECO:0000313" key="19">
    <source>
        <dbReference type="EMBL" id="AAM12913.2"/>
    </source>
</evidence>
<evidence type="ECO:0000256" key="3">
    <source>
        <dbReference type="ARBA" id="ARBA00004792"/>
    </source>
</evidence>
<feature type="domain" description="Ketosynthase family 3 (KS3)" evidence="17">
    <location>
        <begin position="34"/>
        <end position="458"/>
    </location>
</feature>
<feature type="region of interest" description="C-terminal hotdog fold" evidence="14">
    <location>
        <begin position="745"/>
        <end position="887"/>
    </location>
</feature>
<dbReference type="SMART" id="SM00825">
    <property type="entry name" value="PKS_KS"/>
    <property type="match status" value="4"/>
</dbReference>
<dbReference type="Gene3D" id="1.10.1200.10">
    <property type="entry name" value="ACP-like"/>
    <property type="match status" value="5"/>
</dbReference>
<dbReference type="SUPFAM" id="SSF53901">
    <property type="entry name" value="Thiolase-like"/>
    <property type="match status" value="4"/>
</dbReference>
<dbReference type="InterPro" id="IPR029063">
    <property type="entry name" value="SAM-dependent_MTases_sf"/>
</dbReference>
<evidence type="ECO:0000256" key="7">
    <source>
        <dbReference type="ARBA" id="ARBA00022490"/>
    </source>
</evidence>
<dbReference type="GO" id="GO:0005737">
    <property type="term" value="C:cytoplasm"/>
    <property type="evidence" value="ECO:0007669"/>
    <property type="project" value="UniProtKB-SubCell"/>
</dbReference>
<dbReference type="CDD" id="cd08953">
    <property type="entry name" value="KR_2_SDR_x"/>
    <property type="match status" value="2"/>
</dbReference>
<evidence type="ECO:0000256" key="9">
    <source>
        <dbReference type="ARBA" id="ARBA00022679"/>
    </source>
</evidence>
<dbReference type="InterPro" id="IPR013968">
    <property type="entry name" value="PKS_KR"/>
</dbReference>
<dbReference type="FunFam" id="1.10.1200.10:FF:000019">
    <property type="entry name" value="Phenolpthiocerol synthesis type-I polyketide synthase PPSA"/>
    <property type="match status" value="1"/>
</dbReference>
<dbReference type="GO" id="GO:0004312">
    <property type="term" value="F:fatty acid synthase activity"/>
    <property type="evidence" value="ECO:0007669"/>
    <property type="project" value="TreeGrafter"/>
</dbReference>
<feature type="domain" description="Carrier" evidence="16">
    <location>
        <begin position="5181"/>
        <end position="5258"/>
    </location>
</feature>
<feature type="compositionally biased region" description="Low complexity" evidence="15">
    <location>
        <begin position="1743"/>
        <end position="1762"/>
    </location>
</feature>
<dbReference type="PROSITE" id="PS52004">
    <property type="entry name" value="KS3_2"/>
    <property type="match status" value="4"/>
</dbReference>
<dbReference type="InterPro" id="IPR014031">
    <property type="entry name" value="Ketoacyl_synth_C"/>
</dbReference>
<evidence type="ECO:0000256" key="8">
    <source>
        <dbReference type="ARBA" id="ARBA00022553"/>
    </source>
</evidence>
<proteinExistence type="inferred from homology"/>
<dbReference type="InterPro" id="IPR036736">
    <property type="entry name" value="ACP-like_sf"/>
</dbReference>
<gene>
    <name evidence="19" type="primary">mmpD</name>
</gene>
<feature type="domain" description="PKS/mFAS DH" evidence="18">
    <location>
        <begin position="608"/>
        <end position="887"/>
    </location>
</feature>
<dbReference type="CDD" id="cd02440">
    <property type="entry name" value="AdoMet_MTases"/>
    <property type="match status" value="2"/>
</dbReference>
<dbReference type="SUPFAM" id="SSF47336">
    <property type="entry name" value="ACP-like"/>
    <property type="match status" value="5"/>
</dbReference>
<keyword evidence="11" id="KW-0521">NADP</keyword>
<dbReference type="SMART" id="SM00822">
    <property type="entry name" value="PKS_KR"/>
    <property type="match status" value="4"/>
</dbReference>
<dbReference type="BioCyc" id="MetaCyc:MONOMER-20573"/>
<dbReference type="InterPro" id="IPR032821">
    <property type="entry name" value="PKS_assoc"/>
</dbReference>
<keyword evidence="8" id="KW-0597">Phosphoprotein</keyword>
<feature type="domain" description="PKS/mFAS DH" evidence="18">
    <location>
        <begin position="3996"/>
        <end position="4283"/>
    </location>
</feature>
<dbReference type="GO" id="GO:0005886">
    <property type="term" value="C:plasma membrane"/>
    <property type="evidence" value="ECO:0007669"/>
    <property type="project" value="TreeGrafter"/>
</dbReference>
<dbReference type="PROSITE" id="PS50075">
    <property type="entry name" value="CARRIER"/>
    <property type="match status" value="4"/>
</dbReference>
<feature type="region of interest" description="Disordered" evidence="15">
    <location>
        <begin position="1739"/>
        <end position="1762"/>
    </location>
</feature>
<feature type="domain" description="Carrier" evidence="16">
    <location>
        <begin position="1768"/>
        <end position="1845"/>
    </location>
</feature>
<dbReference type="SUPFAM" id="SSF51735">
    <property type="entry name" value="NAD(P)-binding Rossmann-fold domains"/>
    <property type="match status" value="6"/>
</dbReference>
<dbReference type="InterPro" id="IPR014030">
    <property type="entry name" value="Ketoacyl_synth_N"/>
</dbReference>
<keyword evidence="10" id="KW-0677">Repeat</keyword>
<dbReference type="SMART" id="SM00823">
    <property type="entry name" value="PKS_PP"/>
    <property type="match status" value="4"/>
</dbReference>
<dbReference type="InterPro" id="IPR050091">
    <property type="entry name" value="PKS_NRPS_Biosynth_Enz"/>
</dbReference>
<protein>
    <submittedName>
        <fullName evidence="19">MmpD</fullName>
    </submittedName>
</protein>
<dbReference type="PANTHER" id="PTHR43775:SF37">
    <property type="entry name" value="SI:DKEY-61P9.11"/>
    <property type="match status" value="1"/>
</dbReference>
<dbReference type="CDD" id="cd00833">
    <property type="entry name" value="PKS"/>
    <property type="match status" value="4"/>
</dbReference>
<dbReference type="Gene3D" id="3.10.129.110">
    <property type="entry name" value="Polyketide synthase dehydratase"/>
    <property type="match status" value="3"/>
</dbReference>
<dbReference type="InterPro" id="IPR020807">
    <property type="entry name" value="PKS_DH"/>
</dbReference>
<dbReference type="Pfam" id="PF21089">
    <property type="entry name" value="PKS_DH_N"/>
    <property type="match status" value="2"/>
</dbReference>
<keyword evidence="7" id="KW-0963">Cytoplasm</keyword>
<comment type="pathway">
    <text evidence="3">Antibiotic biosynthesis.</text>
</comment>
<comment type="similarity">
    <text evidence="5">Belongs to the short-chain dehydrogenases/reductases (SDR) family.</text>
</comment>
<dbReference type="GO" id="GO:0006633">
    <property type="term" value="P:fatty acid biosynthetic process"/>
    <property type="evidence" value="ECO:0007669"/>
    <property type="project" value="UniProtKB-UniPathway"/>
</dbReference>
<comment type="subcellular location">
    <subcellularLocation>
        <location evidence="2">Cytoplasm</location>
    </subcellularLocation>
</comment>
<dbReference type="Pfam" id="PF22336">
    <property type="entry name" value="RhiE-like_linker"/>
    <property type="match status" value="1"/>
</dbReference>
<dbReference type="InterPro" id="IPR018201">
    <property type="entry name" value="Ketoacyl_synth_AS"/>
</dbReference>
<dbReference type="InterPro" id="IPR049552">
    <property type="entry name" value="PKS_DH_N"/>
</dbReference>
<dbReference type="InterPro" id="IPR020806">
    <property type="entry name" value="PKS_PP-bd"/>
</dbReference>
<dbReference type="GO" id="GO:0031177">
    <property type="term" value="F:phosphopantetheine binding"/>
    <property type="evidence" value="ECO:0007669"/>
    <property type="project" value="InterPro"/>
</dbReference>
<dbReference type="InterPro" id="IPR006162">
    <property type="entry name" value="Ppantetheine_attach_site"/>
</dbReference>
<dbReference type="Gene3D" id="3.40.50.150">
    <property type="entry name" value="Vaccinia Virus protein VP39"/>
    <property type="match status" value="2"/>
</dbReference>
<evidence type="ECO:0000256" key="15">
    <source>
        <dbReference type="SAM" id="MobiDB-lite"/>
    </source>
</evidence>
<dbReference type="InterPro" id="IPR016039">
    <property type="entry name" value="Thiolase-like"/>
</dbReference>
<dbReference type="Pfam" id="PF22621">
    <property type="entry name" value="CurL-like_PKS_C"/>
    <property type="match status" value="2"/>
</dbReference>
<feature type="active site" description="Proton donor; for dehydratase activity" evidence="14">
    <location>
        <position position="2652"/>
    </location>
</feature>
<dbReference type="SUPFAM" id="SSF53335">
    <property type="entry name" value="S-adenosyl-L-methionine-dependent methyltransferases"/>
    <property type="match status" value="2"/>
</dbReference>
<dbReference type="Pfam" id="PF16197">
    <property type="entry name" value="KAsynt_C_assoc"/>
    <property type="match status" value="1"/>
</dbReference>
<dbReference type="Gene3D" id="3.40.50.720">
    <property type="entry name" value="NAD(P)-binding Rossmann-like Domain"/>
    <property type="match status" value="4"/>
</dbReference>
<evidence type="ECO:0000259" key="17">
    <source>
        <dbReference type="PROSITE" id="PS52004"/>
    </source>
</evidence>
<evidence type="ECO:0000259" key="18">
    <source>
        <dbReference type="PROSITE" id="PS52019"/>
    </source>
</evidence>
<feature type="region of interest" description="C-terminal hotdog fold" evidence="14">
    <location>
        <begin position="2586"/>
        <end position="2736"/>
    </location>
</feature>
<feature type="active site" description="Proton acceptor; for dehydratase activity" evidence="14">
    <location>
        <position position="4034"/>
    </location>
</feature>
<dbReference type="InterPro" id="IPR049900">
    <property type="entry name" value="PKS_mFAS_DH"/>
</dbReference>
<dbReference type="SMART" id="SM00826">
    <property type="entry name" value="PKS_DH"/>
    <property type="match status" value="2"/>
</dbReference>
<dbReference type="Pfam" id="PF00550">
    <property type="entry name" value="PP-binding"/>
    <property type="match status" value="5"/>
</dbReference>
<feature type="active site" description="Proton acceptor; for dehydratase activity" evidence="14">
    <location>
        <position position="2484"/>
    </location>
</feature>
<organism evidence="19">
    <name type="scientific">Pseudomonas fluorescens</name>
    <dbReference type="NCBI Taxonomy" id="294"/>
    <lineage>
        <taxon>Bacteria</taxon>
        <taxon>Pseudomonadati</taxon>
        <taxon>Pseudomonadota</taxon>
        <taxon>Gammaproteobacteria</taxon>
        <taxon>Pseudomonadales</taxon>
        <taxon>Pseudomonadaceae</taxon>
        <taxon>Pseudomonas</taxon>
    </lineage>
</organism>
<comment type="cofactor">
    <cofactor evidence="1">
        <name>pantetheine 4'-phosphate</name>
        <dbReference type="ChEBI" id="CHEBI:47942"/>
    </cofactor>
</comment>
<dbReference type="PROSITE" id="PS00012">
    <property type="entry name" value="PHOSPHOPANTETHEINE"/>
    <property type="match status" value="3"/>
</dbReference>
<dbReference type="InterPro" id="IPR009081">
    <property type="entry name" value="PP-bd_ACP"/>
</dbReference>
<feature type="region of interest" description="N-terminal hotdog fold" evidence="14">
    <location>
        <begin position="3996"/>
        <end position="4127"/>
    </location>
</feature>
<dbReference type="InterPro" id="IPR057326">
    <property type="entry name" value="KR_dom"/>
</dbReference>
<feature type="active site" description="Proton donor; for dehydratase activity" evidence="14">
    <location>
        <position position="4206"/>
    </location>
</feature>
<evidence type="ECO:0000256" key="12">
    <source>
        <dbReference type="ARBA" id="ARBA00023268"/>
    </source>
</evidence>
<evidence type="ECO:0000256" key="11">
    <source>
        <dbReference type="ARBA" id="ARBA00022857"/>
    </source>
</evidence>
<evidence type="ECO:0000256" key="1">
    <source>
        <dbReference type="ARBA" id="ARBA00001957"/>
    </source>
</evidence>
<feature type="domain" description="Carrier" evidence="16">
    <location>
        <begin position="6442"/>
        <end position="6517"/>
    </location>
</feature>
<dbReference type="Pfam" id="PF00109">
    <property type="entry name" value="ketoacyl-synt"/>
    <property type="match status" value="4"/>
</dbReference>
<dbReference type="InterPro" id="IPR013217">
    <property type="entry name" value="Methyltransf_12"/>
</dbReference>
<dbReference type="Pfam" id="PF08659">
    <property type="entry name" value="KR"/>
    <property type="match status" value="4"/>
</dbReference>
<sequence>MKNRLSSLIRRLAGHTHTEGGVGDAAEAGKHRHPGDIAIIGMACRVPGAGDYQQFWENLANARDSVTEIPASRWDWRAFWGDPTSEDDRSHARHAGCIDAVDAFDARFFGIAPASARIMDPQQRIMLELSWACLEDAGVVPSALAGSRTGVFVAAFNYDYKQLLESAGLPIDAHHSTGNAAAVIANRISHFYDLHGPSVLVDTACSGSLSAIHHAVQSLRLGETELALAGGVNLLLTPTRHIAFAKTGMLSPTGACKSFDEAADGYVRSEGAGLLLLKPLAKALADGDPIHGVIKGSAVNHCGKTHTLTYPSSAAQAQVIEQALGDAHIPASSVSYIEAHGTGTPKGDPIEIQGLRQAFCPQASEPQTCGVGSAKSNIGHLEAAAGVAGVIKVLLSFKAGQLAPLCHFSALSSRIDLQGSPFYPVTRLQPWEPASGVRRAGVSSFGFGGTNGHLILEQPPACAEVDVAARPGWLIALSAKTPASLRRQCSALHDWLQGAGASASLAQLSQALLTGREHLACRQAWVVSDRDTLIAQLLAASQAEVQAPEMDEEGAAVRQLDAARLIKALPTLAHEPSAYLAHLQTLAEHYCCAVPVKFSVLFSDQTRHHLGLPSYPFARDRFWLPTAPTDLLEYRLQRHDPSIGDHVIADQHRVAGAVTLAVAARAWGALPAGGWCASQVAWLQALDVPLQGALLRVSLRPASAGATDFEVRLEGLVHPLCSGTLAPGQTDEVRRDVHALRRAHPDAWLTREVLYEQLRNVGMAYGSTYRVLQDSHLQGDQSLLALVVVPAGAADDLPFSPAAVDAAFQAAVLLAIRQSGEQARLGFSVGQLQLSAPLPERYWVHVSAATTGAQQCRFNIEWIAEDGRVCATAKDFVLKAAPVQQEQSPKAKVHSVEWRVLHPVEEGHAEAQRRTLIISADPAQAQAWSAGSTQASVLAGQSDWSAEQWRDALGNAGAFERLIWLAPIPSGEAWSAQAATAAQEHGVMALFALCQGLLMLKVREHPLELLVVTRQALQVLPGERHDPTHAPVHGLAGTLANECPTWQVRVVDLPLAPMAASPSLVPLAALPVGASGAWREGQWYCQVLREVNYCAAPPVYRKGGCYIIIGGAGGIGVAWTRRLIVDYQAQVYWIGRRPLDENIRADIERLASEGPAPIYLPADAGDPQALREALDWVHGQHAQVHGVIHAAMVMRGKSVQRMSRDEFSQVLAAKVATGAALEQALQRPPLDFLVFFSSINAFERSPNQSNYAAGCCFIDELGGYLAQHLPCAVAVIDWGYWADAGALAGSPALQVLREKTGAGLIGLSAAMEVVDLALSRPWLRVAGTGREARTQLALECPRQLISVMPCETQRMANMLALFATAVEGRGSLQLRGGLMLEPLQTLLCQVLLVQLQAAGLFDQPTPQTTQALYQRLQERSSGAVGVDPRWLAHSLRWLADEGWLATDGDTWRVQRVVAAESAWAAWDSALREAEGDADRRAQAQLVDACLRALPAVLSGHLRATEVMFPEGSMARVEGIYKHNAVSDYFNEVITQAVLARVRAGHQAGAAPVRILEIGAGTGGTSARVLQGLDSLGVEVGQYAYTDLSRAFLMHAQTAYGEGRSYLDYRILDVEKDLVQQGLELGSYDVVIATNVLHATADIRQVVEHAKAALKTDGWLLLNELSQASLFSHLTFGLLEGWWRYRDEALRLPGTPGLSSERWQQVLEEAGYRGVMFPCQAFHGLGQQVVMARSDGVVRHAREPQATPAPAPSAESHAPVSAPARRAEDGRPLLLASVRELVASSLQFELCDIRDDEPFADYGVDSITGVALVRQLNARLAIDLHTTCLFDYPSINRLVDYMLGQYPQFATPATEPTDALPVTPPTGEPAQPAVDDQAIAIVGISGRFPQSRDLDAFWEHLAAGADLVSTVQRWDPRHCYAGADQGCDRGGFIERIDEFDPLFFNISPLEATYMDPQQRLFLQEAWNALADAGCLGEQRRAEVSVYVGCEQGDYDQLFDDMPPPQSFWGNAPSIVPARIAYYLDLQGPAITVDTACSSALVAIHMACQSLLAGDTKVALAGGVFIQSTPAFYQKANRASMLSLTGACHTFDSRADGFVPGEGAGAVVLKRLADALADRDHIHGLIRGSGINQDGASNGITAPSALSQQRLHESVYARYGIDPATVQLVEAHGTGTRLGDPIEFQALKGAFSRYTQRKGYCAIGSVKSNMGHAATAAAMAGLFKVLLAMRHRQLPPSLHFQHTNPAIDFADSPFFLNQHLGDWPAIDGAPRRAAISSFGFSGTNAHMVLEQPPLRVHQASLVPAVLIVLDARTREQLHQRMADLLALCERDASFAVVDMSYSLLTGRQRFEQRFHVVVADRAELIAALRRGMPADTADLAEAHQRRLQGLSARATGQSLYYLQQLAVFADAWAAGQAVDFAPLFDALDCQRMPLPGYPFARERYWVVEAMPAQDKATHPLSAAMMPNDGAAMVLRLEGDEYFLDQHRINGEPVVPGVAFLEVLALARAAHTPLTPLSLINLVWQAPLRVVSEPVEVRVTLDVQSRHTGLGGVEVHSGHPAQVHCAGHYAAPATAPAALDLAALREACRTAPHSAHDCYRHFTGLGVDYGVNFRCLVEYAASADIDHPQQLLVRLARNPGATPNTGWLLEPGLTDSALQAAAHWLARDWPEPRALVPFSLERLDVFSAAEPVWAYAVRRQAAGWASVPAVDIQLADANGTICAQLQGLSFRALPPPQHPGGTSLDAGESTLWTGDWQPREATMALPDSVGERLLMVAAAPQRLLMEQALHGLPWHSLVESEWPVGEGYTQAAISLITHLQAHLRKADGRPLHVQLLVEPHGPWALFEGLAAILETAALENPALTVQCLLVEIQAPSASLVNVVNQALALGDPRLRWCDGQWQSFVWRQLPSGPGVVPWKATGVYLITGGAGGMGQVLAEEIFRHAPGATLVLATHRPTTLEGLAHLHPAFNRLRERGARVEVVTLEVSDRLATQALVERILERYGRLDGVVHNAGVTRDAYLLQKTAEDVREVFAPKVQGVLNLDAATAEVVLDFFLVSSSISAQLGNVGQADYAAANCFMDGVVRARQRQAEQGLRHGLSMAVDWGYWADGGMRIDALSLGLLKQAWGLLPMPRDVGLHALYQAFKHRQANTLVHYGVASSVRRLLTPTTHRVEPLEQWLLANVAALTGVPVADIDLQQPFADYGFDLPMRQALVQRLSETRDLAGQGARLLRCECLQALLDHIVQPPLTDLTEKTPAMDTRDDSQTRHARDFIIGLLRTVLVTVTRVSPAQLQDDRHFEHYGIDSLMVIQMTAELEKSFGSLSKTLFFEHSSIKELADYFTRRHAERLGELAGSGPVAPAPTVAESTPVAPVNALPDASLAQPIAIVGLSGRYPKAEDLQAFWRNLAEGVDCVTEVPAERWSLGDLAQPGRLPGGKTLSRWGGFLDDVDKFDPLFFNISPHDAEYMDPQERVFLECAYATFEDAGMALGLRSPSALRRTGVYVGVMYQEYQLFGAEQTLLGRPMALSGSSASIANRVSWSLGLSGPSLAVDSMCSASLTAIHLACQGIRSGDCDVALAGGVNVSVHPNKYLGLAQGNFASSQGRCQSFGEGGDGYVPAEGVGAVLLKSLSQAVADGDRIYGVIRGSQINHGGKANGFTVPNPNAQADVITQALAAAGVDAADVGYVEAHGTGTALGDPIELAGLAKAYRHYTDQTAFCALGSVKSNLGHCESAAGIAGLTKVLLQMQKGQLVPSLHSEVLNPAIDFAQSPFVVQRHLAPWPRRVRRVEGVTEECPRLAGLSSFGAGGSNAHLIIEEYLAPTQPESQSRQPLPVAVLLSGANAERLQASARRLLAFCASPEAHDLSLHDLAYTLQTGREALNARLGFLAHSIDDVQACLREYLQGALTSGRVQVGSARQDENPLVRLLGEDDLSAMVAQWAATGQQDKLLALWVSGGDIDWQALLPGRWGRIISLPGYPFARERFWYTGINSDIGQQHPRSPGVQAAPLSVLNCSDLTGLGFTCQVSGRDSFLADHHVQGKAMMAGSAFLELARKAAVAVATPDQQGALVRLSDVVWLAPLVLEDGDAQLRVRLFPDDTARVRFEIATSGAQAQALNVRGVIEQVPMPTRPQVDLPALLARLRSSADFHERNPGQLYDAYAGLGIDYGATHRCLSAVYVGDGHALALIEWPAAQPFEASYGLHPSMLDAALQATRVLSDESALLQVPFALDQLQVFAACEPRMWVQVNRDPQRESYDLELFDELGWLCASLRGLKVRQWAPPGNGGLVEGDEEVGLPAGEVLLVPQWSPLAMQAVTASPTATLVIGADASQLRSLEGAQGPLLSCASVPSDSVEQWVTRFQGLPAFDRLVLVIPPSAARHAGDECLIDEQHACALEQLRIVQALLRCGFDKRALHYVVVTRDAWTPHDAQPVHAAVHGLAGSLAKEMPHWTVQAVDLAHQERLAPTHLAVMPVDPAHTSRRLRDGVWEGRQLLLHRPQASAQPAYRSNGVYVVIGGSGGIGQVWTESVAREHAAQVVWLGRRALDASIQAALDQVALHGPRPFYMSVDATDAGQLQQACEQILSRFGRIDGLVHSAIVLDDRSLANMSEDQLRRSLQAKVDISVRMAQVFGGQALDFVLFFSSLIAFTRNAGQANYAMGCVFKDALARRWGSSGSVPVKTLNWGYWGSIGVVSSAAYRQRMEREGIGSIEPREAMQAVRTLLASPLDQMAFIKTLRPITLDGNAEADQWVSQAMVANGPLHIEADVAQWVAADGAHAAALQDKYRRDAQRERLPQCQVLLVQLQAAGLFDQPTPQTTQALYQRLQERSSGTVGVDPRWLAHSLRWLADEGWLATDGDTWRVQRVVAAESAWAAWDSALREAEGDADRRAQAQLVDACLRALPAVLSGHLRATEVMFPEGSMARVEGIYKHNAVSDYFNEVITQAVLARVRAGHQAGAAPVRILEIGAGTGGTSARVLQGLDSLGVEVGQYAYTDLSRAFLMHAQTAYGEGRSYLDYRILDVEKDLVQQGLELGSYDVVIATNVLHATADIRQVVEHAKAALKTDGWLLLNELSQASLFSHLTFGLLEGWWRYRDEALRLPGTPGLSSERWQQVLEEAGYRGVMFPCQAFHGLGQQVVMARSNGVVQVPRRVSQPAAPKVALAAQPAAAPQHGVAAPVPAAAADQFTQVRQEVMASVAKALKVALEVIDPQESFSDYGLDSITGVNLVRVLNERLGIDLGTTALFDFSTATRLARHIVEQHGAHLPQPAVTRAAAAPVAPLAVAVPTASSPAAAPAPRVQSPESFVREPIAIIGMSGRFPGAESLEQLWEHLAQGRDLTTPVERWDLRGSQADVSGKGLCQRGGLLSRIDEFDASFFNISGLEATCMDPQQRLFLEQAWTALEDAGYVGQATEGQPVGVYVGASASDYRSLFAEAAPAQAFWGNASSIIPARIAYHLDLQGPAIAVDTACSSSLVAIHLACQALWTEEIGMALAGGVFVQSTAGFYQAAQTAGMLSPSGHCHAFDARADGFVPAEGVGVLILKRLRQAQADGDYIHGVISGIGSNQDGASNGITAPSAQSQERLIRQVHRDFAIEPGTISMVEAHGTGTPLGDPIEFEGLTRAFARPGQQAGYCALGSIKSNLGHCVTAAGVAGVLKVALALRHGQLPPAAGFTQANAAIAVQGSPFYVPDQLRPWATLDGVPRRASVSSFGFSGTNAHLVMEQAPLPQQRGASGAGPWLVVLSARSAQQLREQASNLAAHCVAVQRLDMAAMAYTLMAGRKHHEWRLAMVTHDAGQLQQSLEGWLQGRDEATVHSGHWDVRRFVEQQEVLQAARECLIRLMGNRDQSTRGEALTSLAQAFVQGYELDYSSLFMADERRRVPLPTYPFLRQSYWVSAPEVEEPTAVPAEEVAGQWLFCAEQWRAHDLPSNFDWAASIKARSGARVAVVTREQARFDAFSQLLCTLWAQAGSPPPSVQRLLPDALPARGALPEVIFFIGENSSDGRASPPGGLDAIKQVLEVSRHLMATDWEHAVECFHVYRASGSGSDCDAQAISGFAASASLENARHGWTLLECDAVAGPASDLQLIVREWLAADRQGSAPAVVKYQGTQRLRRLLVQREAAEAQAPRFRRDGHYLVVGGLGPVGELLCQELAGTFQARLSIVSRSAPNAEQQARCDVLRALGATVDYSSVDITDLPALQQVVERRVQAAGPLQGVIHLARLVDDGLIVAKQWEAFERSIGAKVKGTINLDLATADQPLAFFTVFSSMAAYGIRGSADYGYAAAFQNAFVRYRQTLERQGKRHGVSSACTWGAWCVDRYMPANRPAHLQALGLGLIDMQSAFEYLHTGAEPGVVGAMKVLDPALACRGLGIEPLPASSVPPAGDAIGLHAQLHAWEQACEAGATPDAAQWCKVLSRFELDALDEATIDRLDRLFFPSAPRPATVGAGALLEQVREVIERVLVVDEPDLDTAFSRYGMDSVGAMQVSSALSRALGWLVEPRWLVQHATIRALAEFLQSRNEAATQ</sequence>
<dbReference type="FunFam" id="3.40.47.10:FF:000019">
    <property type="entry name" value="Polyketide synthase type I"/>
    <property type="match status" value="4"/>
</dbReference>
<feature type="active site" description="Proton acceptor; for dehydratase activity" evidence="14">
    <location>
        <position position="646"/>
    </location>
</feature>
<feature type="domain" description="Carrier" evidence="16">
    <location>
        <begin position="3270"/>
        <end position="3343"/>
    </location>
</feature>
<feature type="domain" description="Ketosynthase family 3 (KS3)" evidence="17">
    <location>
        <begin position="5304"/>
        <end position="5721"/>
    </location>
</feature>
<evidence type="ECO:0000256" key="2">
    <source>
        <dbReference type="ARBA" id="ARBA00004496"/>
    </source>
</evidence>
<dbReference type="Pfam" id="PF08242">
    <property type="entry name" value="Methyltransf_12"/>
    <property type="match status" value="2"/>
</dbReference>
<comment type="function">
    <text evidence="13">Involved in production of the polyketide antibiotic thailandamide.</text>
</comment>
<feature type="region of interest" description="C-terminal hotdog fold" evidence="14">
    <location>
        <begin position="4145"/>
        <end position="4283"/>
    </location>
</feature>
<feature type="region of interest" description="N-terminal hotdog fold" evidence="14">
    <location>
        <begin position="608"/>
        <end position="732"/>
    </location>
</feature>
<evidence type="ECO:0000256" key="4">
    <source>
        <dbReference type="ARBA" id="ARBA00005194"/>
    </source>
</evidence>
<evidence type="ECO:0000256" key="13">
    <source>
        <dbReference type="ARBA" id="ARBA00054155"/>
    </source>
</evidence>
<feature type="domain" description="PKS/mFAS DH" evidence="18">
    <location>
        <begin position="2448"/>
        <end position="2736"/>
    </location>
</feature>
<dbReference type="GO" id="GO:0004315">
    <property type="term" value="F:3-oxoacyl-[acyl-carrier-protein] synthase activity"/>
    <property type="evidence" value="ECO:0007669"/>
    <property type="project" value="InterPro"/>
</dbReference>
<dbReference type="PROSITE" id="PS52019">
    <property type="entry name" value="PKS_MFAS_DH"/>
    <property type="match status" value="3"/>
</dbReference>
<dbReference type="InterPro" id="IPR020841">
    <property type="entry name" value="PKS_Beta-ketoAc_synthase_dom"/>
</dbReference>
<comment type="pathway">
    <text evidence="4">Lipid metabolism; fatty acid biosynthesis.</text>
</comment>
<keyword evidence="6" id="KW-0596">Phosphopantetheine</keyword>
<evidence type="ECO:0000256" key="5">
    <source>
        <dbReference type="ARBA" id="ARBA00006484"/>
    </source>
</evidence>
<reference evidence="19" key="1">
    <citation type="journal article" date="2003" name="Chem. Biol.">
        <title>Characterization of the mupirocin biosynthesis gene cluster from Pseudomonas fluorescens NCIMB 10586.</title>
        <authorList>
            <person name="El-Sayed A.K."/>
            <person name="Hothersall J."/>
            <person name="Cooper S.M."/>
            <person name="Stephens E."/>
            <person name="Simpson T.J."/>
            <person name="Thomas C.M."/>
        </authorList>
    </citation>
    <scope>NUCLEOTIDE SEQUENCE</scope>
    <source>
        <strain evidence="19">NCIMB 10586</strain>
    </source>
</reference>
<name>Q8RL72_PSEFL</name>
<dbReference type="PROSITE" id="PS00606">
    <property type="entry name" value="KS3_1"/>
    <property type="match status" value="2"/>
</dbReference>
<dbReference type="Pfam" id="PF02801">
    <property type="entry name" value="Ketoacyl-synt_C"/>
    <property type="match status" value="4"/>
</dbReference>
<dbReference type="Pfam" id="PF14765">
    <property type="entry name" value="PS-DH"/>
    <property type="match status" value="3"/>
</dbReference>
<dbReference type="UniPathway" id="UPA00094"/>
<dbReference type="InterPro" id="IPR042104">
    <property type="entry name" value="PKS_dehydratase_sf"/>
</dbReference>
<dbReference type="InterPro" id="IPR036291">
    <property type="entry name" value="NAD(P)-bd_dom_sf"/>
</dbReference>
<feature type="active site" description="Proton donor; for dehydratase activity" evidence="14">
    <location>
        <position position="805"/>
    </location>
</feature>
<dbReference type="EMBL" id="AF318063">
    <property type="protein sequence ID" value="AAM12913.2"/>
    <property type="molecule type" value="Genomic_DNA"/>
</dbReference>
<dbReference type="Gene3D" id="3.40.47.10">
    <property type="match status" value="4"/>
</dbReference>
<feature type="domain" description="Ketosynthase family 3 (KS3)" evidence="17">
    <location>
        <begin position="3380"/>
        <end position="3815"/>
    </location>
</feature>
<keyword evidence="12" id="KW-0511">Multifunctional enzyme</keyword>
<dbReference type="GO" id="GO:0071770">
    <property type="term" value="P:DIM/DIP cell wall layer assembly"/>
    <property type="evidence" value="ECO:0007669"/>
    <property type="project" value="TreeGrafter"/>
</dbReference>
<dbReference type="InterPro" id="IPR049551">
    <property type="entry name" value="PKS_DH_C"/>
</dbReference>
<accession>Q8RL72</accession>